<keyword evidence="7 14" id="KW-0547">Nucleotide-binding</keyword>
<evidence type="ECO:0000256" key="3">
    <source>
        <dbReference type="ARBA" id="ARBA00012211"/>
    </source>
</evidence>
<dbReference type="Gene3D" id="3.90.190.20">
    <property type="entry name" value="Mur ligase, C-terminal domain"/>
    <property type="match status" value="1"/>
</dbReference>
<reference evidence="19" key="1">
    <citation type="submission" date="2015-09" db="EMBL/GenBank/DDBJ databases">
        <authorList>
            <person name="Bertelli C."/>
        </authorList>
    </citation>
    <scope>NUCLEOTIDE SEQUENCE [LARGE SCALE GENOMIC DNA]</scope>
    <source>
        <strain evidence="19">KNic</strain>
    </source>
</reference>
<dbReference type="STRING" id="389348.PNK_0622"/>
<evidence type="ECO:0000256" key="2">
    <source>
        <dbReference type="ARBA" id="ARBA00004752"/>
    </source>
</evidence>
<dbReference type="InParanoid" id="A0A0U5J838"/>
<keyword evidence="4 14" id="KW-0963">Cytoplasm</keyword>
<evidence type="ECO:0000256" key="4">
    <source>
        <dbReference type="ARBA" id="ARBA00022490"/>
    </source>
</evidence>
<sequence length="463" mass="50206">MSDNYHFIGIGGIGMSGLARILLHQNIAVTGSDIAFNYTIDGLIKAGATIHKGQAASNITAGTTVIYSSDIKADNPEYNAAVSLQCPLLHRSDLLAHLIKDKCSLAVAGTHGKTTTSSLLATVLWEAGLDPSFAVGGMLPQFQTNSHWGQSNLFAFEADESDGSFLKYAPFGAIVTNIDNDHLSAYNGSTAVLIEAFRTFISQVKSLEHLFWCGDDAHLMHLNVGGQSYGFGKYCDWRISNVQQKDFQLFFDLEGPGKVYSEIALNLSGVHNALNAAAVFALAMALKVPEESIRNSFKNFKGVLRRCERKGEFDGTLFIDDYAHHPTEILTTLQGIRNAIQSKRLIAVFQPHRYSRTQDCLGQYGQIFASADEVIVTDIYGAGEAPISGLSHEQIIQEIRQASAASVQYVPRPALGHKLSQFVQPQDVVVTLGAGDITKVAGEALALLENSRFTLDGQPSLSY</sequence>
<accession>A0A0U5J838</accession>
<dbReference type="InterPro" id="IPR036565">
    <property type="entry name" value="Mur-like_cat_sf"/>
</dbReference>
<dbReference type="GO" id="GO:0071555">
    <property type="term" value="P:cell wall organization"/>
    <property type="evidence" value="ECO:0007669"/>
    <property type="project" value="UniProtKB-KW"/>
</dbReference>
<keyword evidence="12 14" id="KW-0961">Cell wall biogenesis/degradation</keyword>
<evidence type="ECO:0000256" key="12">
    <source>
        <dbReference type="ARBA" id="ARBA00023316"/>
    </source>
</evidence>
<evidence type="ECO:0000256" key="5">
    <source>
        <dbReference type="ARBA" id="ARBA00022598"/>
    </source>
</evidence>
<evidence type="ECO:0000259" key="17">
    <source>
        <dbReference type="Pfam" id="PF08245"/>
    </source>
</evidence>
<dbReference type="UniPathway" id="UPA00219"/>
<evidence type="ECO:0000256" key="14">
    <source>
        <dbReference type="HAMAP-Rule" id="MF_00046"/>
    </source>
</evidence>
<feature type="domain" description="Mur ligase central" evidence="17">
    <location>
        <begin position="107"/>
        <end position="283"/>
    </location>
</feature>
<dbReference type="GO" id="GO:0005524">
    <property type="term" value="F:ATP binding"/>
    <property type="evidence" value="ECO:0007669"/>
    <property type="project" value="UniProtKB-UniRule"/>
</dbReference>
<dbReference type="NCBIfam" id="TIGR01082">
    <property type="entry name" value="murC"/>
    <property type="match status" value="1"/>
</dbReference>
<keyword evidence="11 14" id="KW-0131">Cell cycle</keyword>
<evidence type="ECO:0000256" key="8">
    <source>
        <dbReference type="ARBA" id="ARBA00022840"/>
    </source>
</evidence>
<dbReference type="Gene3D" id="3.40.1190.10">
    <property type="entry name" value="Mur-like, catalytic domain"/>
    <property type="match status" value="1"/>
</dbReference>
<keyword evidence="10 14" id="KW-0573">Peptidoglycan synthesis</keyword>
<comment type="function">
    <text evidence="14">Cell wall formation.</text>
</comment>
<keyword evidence="19" id="KW-1185">Reference proteome</keyword>
<dbReference type="HAMAP" id="MF_00046">
    <property type="entry name" value="MurC"/>
    <property type="match status" value="1"/>
</dbReference>
<comment type="similarity">
    <text evidence="14">Belongs to the MurCDEF family.</text>
</comment>
<dbReference type="EMBL" id="LN879502">
    <property type="protein sequence ID" value="CUI16249.1"/>
    <property type="molecule type" value="Genomic_DNA"/>
</dbReference>
<dbReference type="GO" id="GO:0051301">
    <property type="term" value="P:cell division"/>
    <property type="evidence" value="ECO:0007669"/>
    <property type="project" value="UniProtKB-KW"/>
</dbReference>
<dbReference type="Gene3D" id="3.40.50.720">
    <property type="entry name" value="NAD(P)-binding Rossmann-like Domain"/>
    <property type="match status" value="1"/>
</dbReference>
<evidence type="ECO:0000256" key="13">
    <source>
        <dbReference type="ARBA" id="ARBA00047833"/>
    </source>
</evidence>
<keyword evidence="9 14" id="KW-0133">Cell shape</keyword>
<dbReference type="EC" id="6.3.2.8" evidence="3 14"/>
<dbReference type="PANTHER" id="PTHR43445:SF3">
    <property type="entry name" value="UDP-N-ACETYLMURAMATE--L-ALANINE LIGASE"/>
    <property type="match status" value="1"/>
</dbReference>
<feature type="domain" description="Mur ligase C-terminal" evidence="16">
    <location>
        <begin position="305"/>
        <end position="435"/>
    </location>
</feature>
<dbReference type="GO" id="GO:0008360">
    <property type="term" value="P:regulation of cell shape"/>
    <property type="evidence" value="ECO:0007669"/>
    <property type="project" value="UniProtKB-KW"/>
</dbReference>
<evidence type="ECO:0000259" key="15">
    <source>
        <dbReference type="Pfam" id="PF01225"/>
    </source>
</evidence>
<dbReference type="Pfam" id="PF02875">
    <property type="entry name" value="Mur_ligase_C"/>
    <property type="match status" value="1"/>
</dbReference>
<keyword evidence="6 14" id="KW-0132">Cell division</keyword>
<evidence type="ECO:0000256" key="9">
    <source>
        <dbReference type="ARBA" id="ARBA00022960"/>
    </source>
</evidence>
<evidence type="ECO:0000256" key="10">
    <source>
        <dbReference type="ARBA" id="ARBA00022984"/>
    </source>
</evidence>
<organism evidence="18 19">
    <name type="scientific">Candidatus Protochlamydia naegleriophila</name>
    <dbReference type="NCBI Taxonomy" id="389348"/>
    <lineage>
        <taxon>Bacteria</taxon>
        <taxon>Pseudomonadati</taxon>
        <taxon>Chlamydiota</taxon>
        <taxon>Chlamydiia</taxon>
        <taxon>Parachlamydiales</taxon>
        <taxon>Parachlamydiaceae</taxon>
        <taxon>Candidatus Protochlamydia</taxon>
    </lineage>
</organism>
<evidence type="ECO:0000313" key="18">
    <source>
        <dbReference type="EMBL" id="CUI16249.1"/>
    </source>
</evidence>
<dbReference type="InterPro" id="IPR050061">
    <property type="entry name" value="MurCDEF_pg_biosynth"/>
</dbReference>
<evidence type="ECO:0000256" key="7">
    <source>
        <dbReference type="ARBA" id="ARBA00022741"/>
    </source>
</evidence>
<comment type="catalytic activity">
    <reaction evidence="13 14">
        <text>UDP-N-acetyl-alpha-D-muramate + L-alanine + ATP = UDP-N-acetyl-alpha-D-muramoyl-L-alanine + ADP + phosphate + H(+)</text>
        <dbReference type="Rhea" id="RHEA:23372"/>
        <dbReference type="ChEBI" id="CHEBI:15378"/>
        <dbReference type="ChEBI" id="CHEBI:30616"/>
        <dbReference type="ChEBI" id="CHEBI:43474"/>
        <dbReference type="ChEBI" id="CHEBI:57972"/>
        <dbReference type="ChEBI" id="CHEBI:70757"/>
        <dbReference type="ChEBI" id="CHEBI:83898"/>
        <dbReference type="ChEBI" id="CHEBI:456216"/>
        <dbReference type="EC" id="6.3.2.8"/>
    </reaction>
</comment>
<keyword evidence="5 14" id="KW-0436">Ligase</keyword>
<name>A0A0U5J838_9BACT</name>
<gene>
    <name evidence="14 18" type="primary">murC</name>
    <name evidence="18" type="ORF">PNK_0622</name>
</gene>
<feature type="binding site" evidence="14">
    <location>
        <begin position="109"/>
        <end position="115"/>
    </location>
    <ligand>
        <name>ATP</name>
        <dbReference type="ChEBI" id="CHEBI:30616"/>
    </ligand>
</feature>
<dbReference type="InterPro" id="IPR000713">
    <property type="entry name" value="Mur_ligase_N"/>
</dbReference>
<feature type="domain" description="Mur ligase N-terminal catalytic" evidence="15">
    <location>
        <begin position="5"/>
        <end position="101"/>
    </location>
</feature>
<dbReference type="FunCoup" id="A0A0U5J838">
    <property type="interactions" value="235"/>
</dbReference>
<dbReference type="RefSeq" id="WP_059060229.1">
    <property type="nucleotide sequence ID" value="NZ_LN879502.1"/>
</dbReference>
<dbReference type="InterPro" id="IPR013221">
    <property type="entry name" value="Mur_ligase_cen"/>
</dbReference>
<dbReference type="InterPro" id="IPR005758">
    <property type="entry name" value="UDP-N-AcMur_Ala_ligase_MurC"/>
</dbReference>
<comment type="subcellular location">
    <subcellularLocation>
        <location evidence="1 14">Cytoplasm</location>
    </subcellularLocation>
</comment>
<comment type="pathway">
    <text evidence="2 14">Cell wall biogenesis; peptidoglycan biosynthesis.</text>
</comment>
<keyword evidence="8 14" id="KW-0067">ATP-binding</keyword>
<evidence type="ECO:0000256" key="11">
    <source>
        <dbReference type="ARBA" id="ARBA00023306"/>
    </source>
</evidence>
<dbReference type="GO" id="GO:0005737">
    <property type="term" value="C:cytoplasm"/>
    <property type="evidence" value="ECO:0007669"/>
    <property type="project" value="UniProtKB-SubCell"/>
</dbReference>
<dbReference type="KEGG" id="pnl:PNK_0622"/>
<dbReference type="PATRIC" id="fig|389348.3.peg.684"/>
<dbReference type="PANTHER" id="PTHR43445">
    <property type="entry name" value="UDP-N-ACETYLMURAMATE--L-ALANINE LIGASE-RELATED"/>
    <property type="match status" value="1"/>
</dbReference>
<dbReference type="SUPFAM" id="SSF53244">
    <property type="entry name" value="MurD-like peptide ligases, peptide-binding domain"/>
    <property type="match status" value="1"/>
</dbReference>
<dbReference type="AlphaFoldDB" id="A0A0U5J838"/>
<dbReference type="Proteomes" id="UP000069902">
    <property type="component" value="Chromosome cPNK"/>
</dbReference>
<evidence type="ECO:0000313" key="19">
    <source>
        <dbReference type="Proteomes" id="UP000069902"/>
    </source>
</evidence>
<dbReference type="InterPro" id="IPR036615">
    <property type="entry name" value="Mur_ligase_C_dom_sf"/>
</dbReference>
<evidence type="ECO:0000259" key="16">
    <source>
        <dbReference type="Pfam" id="PF02875"/>
    </source>
</evidence>
<evidence type="ECO:0000256" key="6">
    <source>
        <dbReference type="ARBA" id="ARBA00022618"/>
    </source>
</evidence>
<dbReference type="Pfam" id="PF01225">
    <property type="entry name" value="Mur_ligase"/>
    <property type="match status" value="1"/>
</dbReference>
<dbReference type="GO" id="GO:0008763">
    <property type="term" value="F:UDP-N-acetylmuramate-L-alanine ligase activity"/>
    <property type="evidence" value="ECO:0007669"/>
    <property type="project" value="UniProtKB-UniRule"/>
</dbReference>
<dbReference type="SUPFAM" id="SSF51984">
    <property type="entry name" value="MurCD N-terminal domain"/>
    <property type="match status" value="1"/>
</dbReference>
<protein>
    <recommendedName>
        <fullName evidence="3 14">UDP-N-acetylmuramate--L-alanine ligase</fullName>
        <ecNumber evidence="3 14">6.3.2.8</ecNumber>
    </recommendedName>
    <alternativeName>
        <fullName evidence="14">UDP-N-acetylmuramoyl-L-alanine synthetase</fullName>
    </alternativeName>
</protein>
<proteinExistence type="inferred from homology"/>
<dbReference type="InterPro" id="IPR004101">
    <property type="entry name" value="Mur_ligase_C"/>
</dbReference>
<evidence type="ECO:0000256" key="1">
    <source>
        <dbReference type="ARBA" id="ARBA00004496"/>
    </source>
</evidence>
<dbReference type="GO" id="GO:0009252">
    <property type="term" value="P:peptidoglycan biosynthetic process"/>
    <property type="evidence" value="ECO:0007669"/>
    <property type="project" value="UniProtKB-UniRule"/>
</dbReference>
<dbReference type="SUPFAM" id="SSF53623">
    <property type="entry name" value="MurD-like peptide ligases, catalytic domain"/>
    <property type="match status" value="1"/>
</dbReference>
<dbReference type="Pfam" id="PF08245">
    <property type="entry name" value="Mur_ligase_M"/>
    <property type="match status" value="1"/>
</dbReference>